<keyword evidence="1" id="KW-1133">Transmembrane helix</keyword>
<comment type="caution">
    <text evidence="2">The sequence shown here is derived from an EMBL/GenBank/DDBJ whole genome shotgun (WGS) entry which is preliminary data.</text>
</comment>
<name>A0AAW6RFC8_9BURK</name>
<keyword evidence="3" id="KW-1185">Reference proteome</keyword>
<organism evidence="2 3">
    <name type="scientific">Ottowia cancrivicina</name>
    <dbReference type="NCBI Taxonomy" id="3040346"/>
    <lineage>
        <taxon>Bacteria</taxon>
        <taxon>Pseudomonadati</taxon>
        <taxon>Pseudomonadota</taxon>
        <taxon>Betaproteobacteria</taxon>
        <taxon>Burkholderiales</taxon>
        <taxon>Comamonadaceae</taxon>
        <taxon>Ottowia</taxon>
    </lineage>
</organism>
<feature type="transmembrane region" description="Helical" evidence="1">
    <location>
        <begin position="7"/>
        <end position="29"/>
    </location>
</feature>
<feature type="transmembrane region" description="Helical" evidence="1">
    <location>
        <begin position="61"/>
        <end position="86"/>
    </location>
</feature>
<gene>
    <name evidence="2" type="ORF">QB898_04180</name>
</gene>
<sequence>MNTIGPIMIFIIGAIICLDNIKVLFRYYVYGIEGSMVPFIGGVLLMTGVCLLLNKNLNYKMAILLFDITFICWPLAIMRNIILWLIKKGGG</sequence>
<dbReference type="AlphaFoldDB" id="A0AAW6RFC8"/>
<dbReference type="Proteomes" id="UP001237156">
    <property type="component" value="Unassembled WGS sequence"/>
</dbReference>
<evidence type="ECO:0000313" key="2">
    <source>
        <dbReference type="EMBL" id="MDG9698925.1"/>
    </source>
</evidence>
<reference evidence="2 3" key="1">
    <citation type="submission" date="2023-04" db="EMBL/GenBank/DDBJ databases">
        <title>Ottowia paracancer sp. nov., isolated from human stomach.</title>
        <authorList>
            <person name="Song Y."/>
        </authorList>
    </citation>
    <scope>NUCLEOTIDE SEQUENCE [LARGE SCALE GENOMIC DNA]</scope>
    <source>
        <strain evidence="2 3">10c7w1</strain>
    </source>
</reference>
<proteinExistence type="predicted"/>
<dbReference type="RefSeq" id="WP_279523917.1">
    <property type="nucleotide sequence ID" value="NZ_JARVII010000005.1"/>
</dbReference>
<feature type="transmembrane region" description="Helical" evidence="1">
    <location>
        <begin position="35"/>
        <end position="54"/>
    </location>
</feature>
<evidence type="ECO:0000256" key="1">
    <source>
        <dbReference type="SAM" id="Phobius"/>
    </source>
</evidence>
<evidence type="ECO:0000313" key="3">
    <source>
        <dbReference type="Proteomes" id="UP001237156"/>
    </source>
</evidence>
<keyword evidence="1" id="KW-0472">Membrane</keyword>
<accession>A0AAW6RFC8</accession>
<keyword evidence="1" id="KW-0812">Transmembrane</keyword>
<dbReference type="EMBL" id="JARVII010000005">
    <property type="protein sequence ID" value="MDG9698925.1"/>
    <property type="molecule type" value="Genomic_DNA"/>
</dbReference>
<protein>
    <submittedName>
        <fullName evidence="2">Uncharacterized protein</fullName>
    </submittedName>
</protein>